<evidence type="ECO:0000313" key="4">
    <source>
        <dbReference type="Proteomes" id="UP000238164"/>
    </source>
</evidence>
<evidence type="ECO:0000256" key="2">
    <source>
        <dbReference type="SAM" id="Phobius"/>
    </source>
</evidence>
<feature type="transmembrane region" description="Helical" evidence="2">
    <location>
        <begin position="160"/>
        <end position="183"/>
    </location>
</feature>
<gene>
    <name evidence="3" type="ORF">MPLG2_0336</name>
</gene>
<feature type="transmembrane region" description="Helical" evidence="2">
    <location>
        <begin position="112"/>
        <end position="139"/>
    </location>
</feature>
<feature type="transmembrane region" description="Helical" evidence="2">
    <location>
        <begin position="221"/>
        <end position="244"/>
    </location>
</feature>
<feature type="transmembrane region" description="Helical" evidence="2">
    <location>
        <begin position="189"/>
        <end position="209"/>
    </location>
</feature>
<evidence type="ECO:0000313" key="3">
    <source>
        <dbReference type="EMBL" id="SPD85372.1"/>
    </source>
</evidence>
<proteinExistence type="predicted"/>
<feature type="region of interest" description="Disordered" evidence="1">
    <location>
        <begin position="1"/>
        <end position="24"/>
    </location>
</feature>
<feature type="compositionally biased region" description="Basic and acidic residues" evidence="1">
    <location>
        <begin position="543"/>
        <end position="564"/>
    </location>
</feature>
<feature type="transmembrane region" description="Helical" evidence="2">
    <location>
        <begin position="73"/>
        <end position="92"/>
    </location>
</feature>
<accession>A0A2N9JB44</accession>
<dbReference type="AlphaFoldDB" id="A0A2N9JB44"/>
<dbReference type="RefSeq" id="WP_105184624.1">
    <property type="nucleotide sequence ID" value="NZ_BAAAGO010000024.1"/>
</dbReference>
<dbReference type="InterPro" id="IPR046264">
    <property type="entry name" value="DUF6297"/>
</dbReference>
<feature type="transmembrane region" description="Helical" evidence="2">
    <location>
        <begin position="256"/>
        <end position="275"/>
    </location>
</feature>
<dbReference type="KEGG" id="mgg:MPLG2_0336"/>
<sequence length="570" mass="60704">MSKKSRKLINAAQSKPEPSAPEAVVEPAEPEQTFWFLPDVAPEPVDERDLHEAMKQWRHGRATRTIGEAIQNAYVAIFTIVMIGAMITNLVLKAQSSMAGCAELSCQSARTLVPWATWFALLGLALGVSRLFGPVLVSAAEGFWLMDAPIERSRLLSGRLRLAVLAFGLIAAVLGALTAALSGSSPLEIALWALADGLGAAGVTAFAAAEQTRERVRLTRLVQTVLATLALATLLLTVAVAAGWLTLSLPQETSLLVPAVAAALGLVLLIVELLAARRRLDQIRRARLVSGGSLVAGMQGAMYALDFGLVRDIVVERAAVELGHVNPTPGRGVGLQALLWRDLQRLTRFPRPLVGLAASVVAPYALDALGMTTLNPFISGLILVVVLVPFMSMLRVLSRTGGLARMFPFRTSQVRTVAMVVPLLLALAWQVATVPAFVGITSGGAERSVLDGVAIALITGIAGWLGAVRWVTAKKVDFNSPMVATESGAVPPTLILNLFRGIDMVALITAPVMLGGSPLWSFALAGVAFVFLRGTFNMDEMKSQQEQLKREQDAAKKSSGDKIKVQRPSR</sequence>
<feature type="region of interest" description="Disordered" evidence="1">
    <location>
        <begin position="543"/>
        <end position="570"/>
    </location>
</feature>
<dbReference type="EMBL" id="LT985188">
    <property type="protein sequence ID" value="SPD85372.1"/>
    <property type="molecule type" value="Genomic_DNA"/>
</dbReference>
<keyword evidence="2" id="KW-0812">Transmembrane</keyword>
<feature type="transmembrane region" description="Helical" evidence="2">
    <location>
        <begin position="417"/>
        <end position="440"/>
    </location>
</feature>
<keyword evidence="4" id="KW-1185">Reference proteome</keyword>
<reference evidence="3 4" key="1">
    <citation type="submission" date="2018-02" db="EMBL/GenBank/DDBJ databases">
        <authorList>
            <person name="Cohen D.B."/>
            <person name="Kent A.D."/>
        </authorList>
    </citation>
    <scope>NUCLEOTIDE SEQUENCE [LARGE SCALE GENOMIC DNA]</scope>
    <source>
        <strain evidence="3">1</strain>
    </source>
</reference>
<evidence type="ECO:0000256" key="1">
    <source>
        <dbReference type="SAM" id="MobiDB-lite"/>
    </source>
</evidence>
<feature type="transmembrane region" description="Helical" evidence="2">
    <location>
        <begin position="377"/>
        <end position="397"/>
    </location>
</feature>
<dbReference type="Proteomes" id="UP000238164">
    <property type="component" value="Chromosome 1"/>
</dbReference>
<feature type="transmembrane region" description="Helical" evidence="2">
    <location>
        <begin position="519"/>
        <end position="536"/>
    </location>
</feature>
<protein>
    <submittedName>
        <fullName evidence="3">Uncharacterized protein</fullName>
    </submittedName>
</protein>
<feature type="transmembrane region" description="Helical" evidence="2">
    <location>
        <begin position="452"/>
        <end position="472"/>
    </location>
</feature>
<keyword evidence="2" id="KW-1133">Transmembrane helix</keyword>
<name>A0A2N9JB44_9ACTN</name>
<organism evidence="3 4">
    <name type="scientific">Micropruina glycogenica</name>
    <dbReference type="NCBI Taxonomy" id="75385"/>
    <lineage>
        <taxon>Bacteria</taxon>
        <taxon>Bacillati</taxon>
        <taxon>Actinomycetota</taxon>
        <taxon>Actinomycetes</taxon>
        <taxon>Propionibacteriales</taxon>
        <taxon>Nocardioidaceae</taxon>
        <taxon>Micropruina</taxon>
    </lineage>
</organism>
<keyword evidence="2" id="KW-0472">Membrane</keyword>
<dbReference type="Pfam" id="PF19814">
    <property type="entry name" value="DUF6297"/>
    <property type="match status" value="1"/>
</dbReference>
<dbReference type="OrthoDB" id="3725302at2"/>